<evidence type="ECO:0000313" key="6">
    <source>
        <dbReference type="EMBL" id="BBW96404.1"/>
    </source>
</evidence>
<comment type="catalytic activity">
    <reaction evidence="1 5">
        <text>3-dehydroquinate = 3-dehydroshikimate + H2O</text>
        <dbReference type="Rhea" id="RHEA:21096"/>
        <dbReference type="ChEBI" id="CHEBI:15377"/>
        <dbReference type="ChEBI" id="CHEBI:16630"/>
        <dbReference type="ChEBI" id="CHEBI:32364"/>
        <dbReference type="EC" id="4.2.1.10"/>
    </reaction>
</comment>
<dbReference type="Pfam" id="PF01487">
    <property type="entry name" value="DHquinase_I"/>
    <property type="match status" value="1"/>
</dbReference>
<dbReference type="CDD" id="cd00502">
    <property type="entry name" value="DHQase_I"/>
    <property type="match status" value="1"/>
</dbReference>
<dbReference type="HAMAP" id="MF_00214">
    <property type="entry name" value="AroD"/>
    <property type="match status" value="1"/>
</dbReference>
<dbReference type="InterPro" id="IPR050146">
    <property type="entry name" value="Type-I_3-dehydroquinase"/>
</dbReference>
<name>A0A679FUG9_9BACL</name>
<dbReference type="AlphaFoldDB" id="A0A679FUG9"/>
<dbReference type="InterPro" id="IPR001381">
    <property type="entry name" value="DHquinase_I"/>
</dbReference>
<dbReference type="InterPro" id="IPR013785">
    <property type="entry name" value="Aldolase_TIM"/>
</dbReference>
<sequence>MGISANVIKVRNVIIGGDKPCLCAPVVGADAEQVLREVEEVCQKKPDLIEWRADFFHHIGDQERVLAVVNELRHVAGDIPVLFTIRSEREGGQPISLDEKEKRQLMKAVCESGAIDLIDCEFAYGERIADVRRVAHDCGVRLVVSSHHFDGTPPEEVLVDMMRRAAQSGADIAKVAVMPSSPEDVLVLLEATQRARRELSIPLITMSMGGLGAMTRLVGWLFGSAVTFAVGQQSSAPGQIPIEDVRAVLSVLQKYSR</sequence>
<feature type="binding site" evidence="5">
    <location>
        <position position="239"/>
    </location>
    <ligand>
        <name>3-dehydroquinate</name>
        <dbReference type="ChEBI" id="CHEBI:32364"/>
    </ligand>
</feature>
<comment type="subunit">
    <text evidence="5">Homodimer.</text>
</comment>
<dbReference type="GO" id="GO:0003855">
    <property type="term" value="F:3-dehydroquinate dehydratase activity"/>
    <property type="evidence" value="ECO:0007669"/>
    <property type="project" value="UniProtKB-UniRule"/>
</dbReference>
<evidence type="ECO:0000256" key="3">
    <source>
        <dbReference type="ARBA" id="ARBA00023239"/>
    </source>
</evidence>
<feature type="active site" description="Proton donor/acceptor" evidence="5">
    <location>
        <position position="147"/>
    </location>
</feature>
<keyword evidence="3 5" id="KW-0456">Lyase</keyword>
<dbReference type="EC" id="4.2.1.10" evidence="5"/>
<dbReference type="GO" id="GO:0009073">
    <property type="term" value="P:aromatic amino acid family biosynthetic process"/>
    <property type="evidence" value="ECO:0007669"/>
    <property type="project" value="UniProtKB-KW"/>
</dbReference>
<protein>
    <recommendedName>
        <fullName evidence="5">3-dehydroquinate dehydratase</fullName>
        <shortName evidence="5">3-dehydroquinase</shortName>
        <ecNumber evidence="5">4.2.1.10</ecNumber>
    </recommendedName>
    <alternativeName>
        <fullName evidence="5">Type I DHQase</fullName>
    </alternativeName>
    <alternativeName>
        <fullName evidence="5">Type I dehydroquinase</fullName>
        <shortName evidence="5">DHQ1</shortName>
    </alternativeName>
</protein>
<evidence type="ECO:0000256" key="5">
    <source>
        <dbReference type="HAMAP-Rule" id="MF_00214"/>
    </source>
</evidence>
<dbReference type="Gene3D" id="3.20.20.70">
    <property type="entry name" value="Aldolase class I"/>
    <property type="match status" value="1"/>
</dbReference>
<proteinExistence type="inferred from homology"/>
<dbReference type="FunFam" id="3.20.20.70:FF:000047">
    <property type="entry name" value="3-dehydroquinate dehydratase"/>
    <property type="match status" value="1"/>
</dbReference>
<dbReference type="PANTHER" id="PTHR43699:SF1">
    <property type="entry name" value="3-DEHYDROQUINATE DEHYDRATASE"/>
    <property type="match status" value="1"/>
</dbReference>
<evidence type="ECO:0000313" key="7">
    <source>
        <dbReference type="Proteomes" id="UP000501421"/>
    </source>
</evidence>
<evidence type="ECO:0000256" key="4">
    <source>
        <dbReference type="ARBA" id="ARBA00023270"/>
    </source>
</evidence>
<dbReference type="GO" id="GO:0046279">
    <property type="term" value="P:3,4-dihydroxybenzoate biosynthetic process"/>
    <property type="evidence" value="ECO:0007669"/>
    <property type="project" value="TreeGrafter"/>
</dbReference>
<evidence type="ECO:0000256" key="2">
    <source>
        <dbReference type="ARBA" id="ARBA00023141"/>
    </source>
</evidence>
<gene>
    <name evidence="5 6" type="primary">aroD</name>
    <name evidence="6" type="ORF">GsuE55_12370</name>
</gene>
<dbReference type="UniPathway" id="UPA00053">
    <property type="reaction ID" value="UER00086"/>
</dbReference>
<dbReference type="RefSeq" id="WP_033843695.1">
    <property type="nucleotide sequence ID" value="NZ_AP022557.1"/>
</dbReference>
<comment type="caution">
    <text evidence="5">Lacks conserved residue(s) required for the propagation of feature annotation.</text>
</comment>
<reference evidence="7" key="1">
    <citation type="journal article" date="2020" name="Microbiol. Resour. Announc.">
        <title>Complete Genome Sequence of Geobacillus sp. Strain E55-1, Isolated from Mine Geyser in Japan.</title>
        <authorList>
            <person name="Miyazaki K."/>
            <person name="Hase E."/>
            <person name="Tokito N."/>
        </authorList>
    </citation>
    <scope>NUCLEOTIDE SEQUENCE [LARGE SCALE GENOMIC DNA]</scope>
    <source>
        <strain evidence="7">E55-1</strain>
    </source>
</reference>
<feature type="binding site" evidence="5">
    <location>
        <position position="216"/>
    </location>
    <ligand>
        <name>3-dehydroquinate</name>
        <dbReference type="ChEBI" id="CHEBI:32364"/>
    </ligand>
</feature>
<feature type="binding site" evidence="5">
    <location>
        <position position="235"/>
    </location>
    <ligand>
        <name>3-dehydroquinate</name>
        <dbReference type="ChEBI" id="CHEBI:32364"/>
    </ligand>
</feature>
<keyword evidence="7" id="KW-1185">Reference proteome</keyword>
<accession>A0A679FUG9</accession>
<evidence type="ECO:0000256" key="1">
    <source>
        <dbReference type="ARBA" id="ARBA00001864"/>
    </source>
</evidence>
<dbReference type="GO" id="GO:0009423">
    <property type="term" value="P:chorismate biosynthetic process"/>
    <property type="evidence" value="ECO:0007669"/>
    <property type="project" value="UniProtKB-UniRule"/>
</dbReference>
<keyword evidence="5" id="KW-0028">Amino-acid biosynthesis</keyword>
<dbReference type="NCBIfam" id="TIGR01093">
    <property type="entry name" value="aroD"/>
    <property type="match status" value="1"/>
</dbReference>
<comment type="pathway">
    <text evidence="5">Metabolic intermediate biosynthesis; chorismate biosynthesis; chorismate from D-erythrose 4-phosphate and phosphoenolpyruvate: step 3/7.</text>
</comment>
<keyword evidence="4 5" id="KW-0704">Schiff base</keyword>
<dbReference type="EMBL" id="AP022557">
    <property type="protein sequence ID" value="BBW96404.1"/>
    <property type="molecule type" value="Genomic_DNA"/>
</dbReference>
<feature type="binding site" evidence="5">
    <location>
        <begin position="50"/>
        <end position="52"/>
    </location>
    <ligand>
        <name>3-dehydroquinate</name>
        <dbReference type="ChEBI" id="CHEBI:32364"/>
    </ligand>
</feature>
<dbReference type="GO" id="GO:0008652">
    <property type="term" value="P:amino acid biosynthetic process"/>
    <property type="evidence" value="ECO:0007669"/>
    <property type="project" value="UniProtKB-KW"/>
</dbReference>
<comment type="similarity">
    <text evidence="5">Belongs to the type-I 3-dehydroquinase family.</text>
</comment>
<comment type="function">
    <text evidence="5">Involved in the third step of the chorismate pathway, which leads to the biosynthesis of aromatic amino acids. Catalyzes the cis-dehydration of 3-dehydroquinate (DHQ) and introduces the first double bond of the aromatic ring to yield 3-dehydroshikimate.</text>
</comment>
<dbReference type="PANTHER" id="PTHR43699">
    <property type="entry name" value="3-DEHYDROQUINATE DEHYDRATASE"/>
    <property type="match status" value="1"/>
</dbReference>
<dbReference type="SUPFAM" id="SSF51569">
    <property type="entry name" value="Aldolase"/>
    <property type="match status" value="1"/>
</dbReference>
<organism evidence="6 7">
    <name type="scientific">Geobacillus subterraneus</name>
    <dbReference type="NCBI Taxonomy" id="129338"/>
    <lineage>
        <taxon>Bacteria</taxon>
        <taxon>Bacillati</taxon>
        <taxon>Bacillota</taxon>
        <taxon>Bacilli</taxon>
        <taxon>Bacillales</taxon>
        <taxon>Anoxybacillaceae</taxon>
        <taxon>Geobacillus</taxon>
    </lineage>
</organism>
<feature type="binding site" evidence="5">
    <location>
        <position position="86"/>
    </location>
    <ligand>
        <name>3-dehydroquinate</name>
        <dbReference type="ChEBI" id="CHEBI:32364"/>
    </ligand>
</feature>
<feature type="active site" description="Schiff-base intermediate with substrate" evidence="5">
    <location>
        <position position="174"/>
    </location>
</feature>
<dbReference type="Proteomes" id="UP000501421">
    <property type="component" value="Chromosome"/>
</dbReference>
<keyword evidence="2 5" id="KW-0057">Aromatic amino acid biosynthesis</keyword>